<evidence type="ECO:0000313" key="4">
    <source>
        <dbReference type="Proteomes" id="UP000184096"/>
    </source>
</evidence>
<dbReference type="PANTHER" id="PTHR44757:SF2">
    <property type="entry name" value="BIOFILM ARCHITECTURE MAINTENANCE PROTEIN MBAA"/>
    <property type="match status" value="1"/>
</dbReference>
<dbReference type="SUPFAM" id="SSF141868">
    <property type="entry name" value="EAL domain-like"/>
    <property type="match status" value="1"/>
</dbReference>
<dbReference type="SMART" id="SM00267">
    <property type="entry name" value="GGDEF"/>
    <property type="match status" value="1"/>
</dbReference>
<name>A0A1M7TQZ6_9BRAD</name>
<feature type="domain" description="GGDEF" evidence="2">
    <location>
        <begin position="1"/>
        <end position="125"/>
    </location>
</feature>
<dbReference type="SMART" id="SM00052">
    <property type="entry name" value="EAL"/>
    <property type="match status" value="1"/>
</dbReference>
<dbReference type="InterPro" id="IPR035919">
    <property type="entry name" value="EAL_sf"/>
</dbReference>
<dbReference type="Gene3D" id="3.20.20.450">
    <property type="entry name" value="EAL domain"/>
    <property type="match status" value="1"/>
</dbReference>
<evidence type="ECO:0000313" key="3">
    <source>
        <dbReference type="EMBL" id="SHN73174.1"/>
    </source>
</evidence>
<dbReference type="InterPro" id="IPR000160">
    <property type="entry name" value="GGDEF_dom"/>
</dbReference>
<feature type="domain" description="EAL" evidence="1">
    <location>
        <begin position="129"/>
        <end position="383"/>
    </location>
</feature>
<dbReference type="PANTHER" id="PTHR44757">
    <property type="entry name" value="DIGUANYLATE CYCLASE DGCP"/>
    <property type="match status" value="1"/>
</dbReference>
<accession>A0A1M7TQZ6</accession>
<keyword evidence="4" id="KW-1185">Reference proteome</keyword>
<reference evidence="4" key="1">
    <citation type="submission" date="2016-11" db="EMBL/GenBank/DDBJ databases">
        <authorList>
            <person name="Varghese N."/>
            <person name="Submissions S."/>
        </authorList>
    </citation>
    <scope>NUCLEOTIDE SEQUENCE [LARGE SCALE GENOMIC DNA]</scope>
    <source>
        <strain evidence="4">GAS401</strain>
    </source>
</reference>
<dbReference type="InterPro" id="IPR052155">
    <property type="entry name" value="Biofilm_reg_signaling"/>
</dbReference>
<proteinExistence type="predicted"/>
<dbReference type="Gene3D" id="3.30.70.270">
    <property type="match status" value="1"/>
</dbReference>
<dbReference type="Proteomes" id="UP000184096">
    <property type="component" value="Chromosome I"/>
</dbReference>
<dbReference type="NCBIfam" id="TIGR00254">
    <property type="entry name" value="GGDEF"/>
    <property type="match status" value="1"/>
</dbReference>
<dbReference type="InterPro" id="IPR043128">
    <property type="entry name" value="Rev_trsase/Diguanyl_cyclase"/>
</dbReference>
<dbReference type="PROSITE" id="PS50883">
    <property type="entry name" value="EAL"/>
    <property type="match status" value="1"/>
</dbReference>
<dbReference type="Pfam" id="PF00990">
    <property type="entry name" value="GGDEF"/>
    <property type="match status" value="1"/>
</dbReference>
<dbReference type="PROSITE" id="PS50887">
    <property type="entry name" value="GGDEF"/>
    <property type="match status" value="1"/>
</dbReference>
<dbReference type="CDD" id="cd01949">
    <property type="entry name" value="GGDEF"/>
    <property type="match status" value="1"/>
</dbReference>
<evidence type="ECO:0000259" key="2">
    <source>
        <dbReference type="PROSITE" id="PS50887"/>
    </source>
</evidence>
<protein>
    <submittedName>
        <fullName evidence="3">Diguanylate cyclase (GGDEF) domain-containing protein</fullName>
    </submittedName>
</protein>
<dbReference type="AlphaFoldDB" id="A0A1M7TQZ6"/>
<dbReference type="InterPro" id="IPR001633">
    <property type="entry name" value="EAL_dom"/>
</dbReference>
<dbReference type="Pfam" id="PF00563">
    <property type="entry name" value="EAL"/>
    <property type="match status" value="1"/>
</dbReference>
<evidence type="ECO:0000259" key="1">
    <source>
        <dbReference type="PROSITE" id="PS50883"/>
    </source>
</evidence>
<sequence>MLDADHFKTVNDRFGHAAGDKVLVGLAAVIKRVCGGCGLIGRYGGEEFCIAIDGFDEQAVQSLAERLRQAVSDTRWLPNGEAVTVSIGIASLDAQCAVADLVKRADSALYTAKATGRDRFVTWQDVELLNGVPEQIRSAIRDRKLYCEFQPKVEIGSQQVVGFEALVRWRSDRDHNHPTEEFIRQAVELGLINEVTHFVLATVIESIVRLDAVFGSSTKVSTNVAAKLANDMNFMTSFSRALRNSGIAHRIIVEMTEESFIKKGGFQAQIIPLLHELGVQVSIDDFGTGYSSLSVLADMMADEIKVDRSLISRIHERPRNQSILRAINSLGRSLNMNIVAEGVETFEELAYLRASTTIRQVQGFYFARPFHPDSIDSVRHLFPVRHQASMATSPRPIFVRN</sequence>
<dbReference type="InterPro" id="IPR029787">
    <property type="entry name" value="Nucleotide_cyclase"/>
</dbReference>
<dbReference type="EMBL" id="LT670849">
    <property type="protein sequence ID" value="SHN73174.1"/>
    <property type="molecule type" value="Genomic_DNA"/>
</dbReference>
<dbReference type="CDD" id="cd01948">
    <property type="entry name" value="EAL"/>
    <property type="match status" value="1"/>
</dbReference>
<gene>
    <name evidence="3" type="ORF">SAMN05444170_2415</name>
</gene>
<organism evidence="3 4">
    <name type="scientific">Bradyrhizobium erythrophlei</name>
    <dbReference type="NCBI Taxonomy" id="1437360"/>
    <lineage>
        <taxon>Bacteria</taxon>
        <taxon>Pseudomonadati</taxon>
        <taxon>Pseudomonadota</taxon>
        <taxon>Alphaproteobacteria</taxon>
        <taxon>Hyphomicrobiales</taxon>
        <taxon>Nitrobacteraceae</taxon>
        <taxon>Bradyrhizobium</taxon>
    </lineage>
</organism>
<dbReference type="SUPFAM" id="SSF55073">
    <property type="entry name" value="Nucleotide cyclase"/>
    <property type="match status" value="1"/>
</dbReference>